<evidence type="ECO:0000313" key="1">
    <source>
        <dbReference type="EMBL" id="MCZ0810532.1"/>
    </source>
</evidence>
<dbReference type="Proteomes" id="UP001077662">
    <property type="component" value="Unassembled WGS sequence"/>
</dbReference>
<dbReference type="RefSeq" id="WP_258435156.1">
    <property type="nucleotide sequence ID" value="NZ_JANSGW010000122.1"/>
</dbReference>
<comment type="caution">
    <text evidence="1">The sequence shown here is derived from an EMBL/GenBank/DDBJ whole genome shotgun (WGS) entry which is preliminary data.</text>
</comment>
<accession>A0AAP3DLX2</accession>
<organism evidence="1 2">
    <name type="scientific">Brevibacillus laterosporus</name>
    <name type="common">Bacillus laterosporus</name>
    <dbReference type="NCBI Taxonomy" id="1465"/>
    <lineage>
        <taxon>Bacteria</taxon>
        <taxon>Bacillati</taxon>
        <taxon>Bacillota</taxon>
        <taxon>Bacilli</taxon>
        <taxon>Bacillales</taxon>
        <taxon>Paenibacillaceae</taxon>
        <taxon>Brevibacillus</taxon>
    </lineage>
</organism>
<sequence length="46" mass="5284">MKKLVITSVIFSSILSSFVFVNMENRSEKEYASSQLIQVFFEDPGH</sequence>
<protein>
    <submittedName>
        <fullName evidence="1">Uncharacterized protein</fullName>
    </submittedName>
</protein>
<dbReference type="AlphaFoldDB" id="A0AAP3DLX2"/>
<reference evidence="1" key="1">
    <citation type="submission" date="2022-09" db="EMBL/GenBank/DDBJ databases">
        <title>Genome analysis and characterization of larvicidal activity of Brevibacillus strains.</title>
        <authorList>
            <person name="Patrusheva E.V."/>
            <person name="Izotova A.O."/>
            <person name="Toshchakov S.V."/>
            <person name="Sineoky S.P."/>
        </authorList>
    </citation>
    <scope>NUCLEOTIDE SEQUENCE</scope>
    <source>
        <strain evidence="1">VKPM_B-13247</strain>
    </source>
</reference>
<dbReference type="EMBL" id="JAPTNE010000122">
    <property type="protein sequence ID" value="MCZ0810532.1"/>
    <property type="molecule type" value="Genomic_DNA"/>
</dbReference>
<proteinExistence type="predicted"/>
<name>A0AAP3DLX2_BRELA</name>
<evidence type="ECO:0000313" key="2">
    <source>
        <dbReference type="Proteomes" id="UP001077662"/>
    </source>
</evidence>
<gene>
    <name evidence="1" type="ORF">O0554_27285</name>
</gene>